<dbReference type="Proteomes" id="UP000297245">
    <property type="component" value="Unassembled WGS sequence"/>
</dbReference>
<sequence>MSNGTATLPNEGVSVSEVGSPIFFGSIISLILMGVTVVQSWTYFNNNRDSLRLRCFVSTIVVLNIACTCLLIVELYSHLILHFGSDPMLVVLPTKSLGVELLLNIFIIILVDFFLANQIRNLGQTHWSVVVVVVFAATVAFGIVFSTCTMSLASPSLSEVLFATQLGLGLIGTGNALFTCAEVVASIALAWSLHHSKTGIRRTDGILTKLFTWMVTRGLLLSVIQVLSMAFYFANPLSPHWIPFHLLQSKLYVITTLSLYVYSTPRPQVGKQVFTLLFEISSDSILASLYDAK</sequence>
<protein>
    <recommendedName>
        <fullName evidence="2">DUF6534 domain-containing protein</fullName>
    </recommendedName>
</protein>
<evidence type="ECO:0000313" key="4">
    <source>
        <dbReference type="Proteomes" id="UP000297245"/>
    </source>
</evidence>
<proteinExistence type="predicted"/>
<organism evidence="3 4">
    <name type="scientific">Dendrothele bispora (strain CBS 962.96)</name>
    <dbReference type="NCBI Taxonomy" id="1314807"/>
    <lineage>
        <taxon>Eukaryota</taxon>
        <taxon>Fungi</taxon>
        <taxon>Dikarya</taxon>
        <taxon>Basidiomycota</taxon>
        <taxon>Agaricomycotina</taxon>
        <taxon>Agaricomycetes</taxon>
        <taxon>Agaricomycetidae</taxon>
        <taxon>Agaricales</taxon>
        <taxon>Agaricales incertae sedis</taxon>
        <taxon>Dendrothele</taxon>
    </lineage>
</organism>
<gene>
    <name evidence="3" type="ORF">K435DRAFT_272484</name>
</gene>
<dbReference type="PANTHER" id="PTHR40465:SF1">
    <property type="entry name" value="DUF6534 DOMAIN-CONTAINING PROTEIN"/>
    <property type="match status" value="1"/>
</dbReference>
<evidence type="ECO:0000313" key="3">
    <source>
        <dbReference type="EMBL" id="THU90353.1"/>
    </source>
</evidence>
<feature type="transmembrane region" description="Helical" evidence="1">
    <location>
        <begin position="22"/>
        <end position="44"/>
    </location>
</feature>
<accession>A0A4S8LN09</accession>
<feature type="transmembrane region" description="Helical" evidence="1">
    <location>
        <begin position="240"/>
        <end position="262"/>
    </location>
</feature>
<feature type="transmembrane region" description="Helical" evidence="1">
    <location>
        <begin position="97"/>
        <end position="115"/>
    </location>
</feature>
<keyword evidence="1" id="KW-0812">Transmembrane</keyword>
<dbReference type="OrthoDB" id="2864380at2759"/>
<feature type="transmembrane region" description="Helical" evidence="1">
    <location>
        <begin position="166"/>
        <end position="193"/>
    </location>
</feature>
<name>A0A4S8LN09_DENBC</name>
<feature type="transmembrane region" description="Helical" evidence="1">
    <location>
        <begin position="214"/>
        <end position="234"/>
    </location>
</feature>
<dbReference type="EMBL" id="ML179337">
    <property type="protein sequence ID" value="THU90353.1"/>
    <property type="molecule type" value="Genomic_DNA"/>
</dbReference>
<dbReference type="PANTHER" id="PTHR40465">
    <property type="entry name" value="CHROMOSOME 1, WHOLE GENOME SHOTGUN SEQUENCE"/>
    <property type="match status" value="1"/>
</dbReference>
<evidence type="ECO:0000256" key="1">
    <source>
        <dbReference type="SAM" id="Phobius"/>
    </source>
</evidence>
<feature type="transmembrane region" description="Helical" evidence="1">
    <location>
        <begin position="56"/>
        <end position="77"/>
    </location>
</feature>
<evidence type="ECO:0000259" key="2">
    <source>
        <dbReference type="Pfam" id="PF20152"/>
    </source>
</evidence>
<reference evidence="3 4" key="1">
    <citation type="journal article" date="2019" name="Nat. Ecol. Evol.">
        <title>Megaphylogeny resolves global patterns of mushroom evolution.</title>
        <authorList>
            <person name="Varga T."/>
            <person name="Krizsan K."/>
            <person name="Foldi C."/>
            <person name="Dima B."/>
            <person name="Sanchez-Garcia M."/>
            <person name="Sanchez-Ramirez S."/>
            <person name="Szollosi G.J."/>
            <person name="Szarkandi J.G."/>
            <person name="Papp V."/>
            <person name="Albert L."/>
            <person name="Andreopoulos W."/>
            <person name="Angelini C."/>
            <person name="Antonin V."/>
            <person name="Barry K.W."/>
            <person name="Bougher N.L."/>
            <person name="Buchanan P."/>
            <person name="Buyck B."/>
            <person name="Bense V."/>
            <person name="Catcheside P."/>
            <person name="Chovatia M."/>
            <person name="Cooper J."/>
            <person name="Damon W."/>
            <person name="Desjardin D."/>
            <person name="Finy P."/>
            <person name="Geml J."/>
            <person name="Haridas S."/>
            <person name="Hughes K."/>
            <person name="Justo A."/>
            <person name="Karasinski D."/>
            <person name="Kautmanova I."/>
            <person name="Kiss B."/>
            <person name="Kocsube S."/>
            <person name="Kotiranta H."/>
            <person name="LaButti K.M."/>
            <person name="Lechner B.E."/>
            <person name="Liimatainen K."/>
            <person name="Lipzen A."/>
            <person name="Lukacs Z."/>
            <person name="Mihaltcheva S."/>
            <person name="Morgado L.N."/>
            <person name="Niskanen T."/>
            <person name="Noordeloos M.E."/>
            <person name="Ohm R.A."/>
            <person name="Ortiz-Santana B."/>
            <person name="Ovrebo C."/>
            <person name="Racz N."/>
            <person name="Riley R."/>
            <person name="Savchenko A."/>
            <person name="Shiryaev A."/>
            <person name="Soop K."/>
            <person name="Spirin V."/>
            <person name="Szebenyi C."/>
            <person name="Tomsovsky M."/>
            <person name="Tulloss R.E."/>
            <person name="Uehling J."/>
            <person name="Grigoriev I.V."/>
            <person name="Vagvolgyi C."/>
            <person name="Papp T."/>
            <person name="Martin F.M."/>
            <person name="Miettinen O."/>
            <person name="Hibbett D.S."/>
            <person name="Nagy L.G."/>
        </authorList>
    </citation>
    <scope>NUCLEOTIDE SEQUENCE [LARGE SCALE GENOMIC DNA]</scope>
    <source>
        <strain evidence="3 4">CBS 962.96</strain>
    </source>
</reference>
<keyword evidence="4" id="KW-1185">Reference proteome</keyword>
<feature type="domain" description="DUF6534" evidence="2">
    <location>
        <begin position="180"/>
        <end position="258"/>
    </location>
</feature>
<dbReference type="AlphaFoldDB" id="A0A4S8LN09"/>
<keyword evidence="1" id="KW-1133">Transmembrane helix</keyword>
<dbReference type="InterPro" id="IPR045339">
    <property type="entry name" value="DUF6534"/>
</dbReference>
<feature type="transmembrane region" description="Helical" evidence="1">
    <location>
        <begin position="127"/>
        <end position="146"/>
    </location>
</feature>
<keyword evidence="1" id="KW-0472">Membrane</keyword>
<dbReference type="Pfam" id="PF20152">
    <property type="entry name" value="DUF6534"/>
    <property type="match status" value="1"/>
</dbReference>